<proteinExistence type="inferred from homology"/>
<dbReference type="InterPro" id="IPR011990">
    <property type="entry name" value="TPR-like_helical_dom_sf"/>
</dbReference>
<dbReference type="PANTHER" id="PTHR11102:SF160">
    <property type="entry name" value="ERAD-ASSOCIATED E3 UBIQUITIN-PROTEIN LIGASE COMPONENT HRD3"/>
    <property type="match status" value="1"/>
</dbReference>
<comment type="similarity">
    <text evidence="1">Belongs to the sel-1 family.</text>
</comment>
<organism evidence="3 4">
    <name type="scientific">Linnemannia hyalina</name>
    <dbReference type="NCBI Taxonomy" id="64524"/>
    <lineage>
        <taxon>Eukaryota</taxon>
        <taxon>Fungi</taxon>
        <taxon>Fungi incertae sedis</taxon>
        <taxon>Mucoromycota</taxon>
        <taxon>Mortierellomycotina</taxon>
        <taxon>Mortierellomycetes</taxon>
        <taxon>Mortierellales</taxon>
        <taxon>Mortierellaceae</taxon>
        <taxon>Linnemannia</taxon>
    </lineage>
</organism>
<protein>
    <recommendedName>
        <fullName evidence="5">HCP-like protein</fullName>
    </recommendedName>
</protein>
<evidence type="ECO:0008006" key="5">
    <source>
        <dbReference type="Google" id="ProtNLM"/>
    </source>
</evidence>
<dbReference type="InterPro" id="IPR006597">
    <property type="entry name" value="Sel1-like"/>
</dbReference>
<dbReference type="PANTHER" id="PTHR11102">
    <property type="entry name" value="SEL-1-LIKE PROTEIN"/>
    <property type="match status" value="1"/>
</dbReference>
<evidence type="ECO:0000313" key="3">
    <source>
        <dbReference type="EMBL" id="KAG9068852.1"/>
    </source>
</evidence>
<gene>
    <name evidence="3" type="ORF">KI688_011139</name>
</gene>
<dbReference type="SUPFAM" id="SSF81901">
    <property type="entry name" value="HCP-like"/>
    <property type="match status" value="1"/>
</dbReference>
<dbReference type="Proteomes" id="UP000707451">
    <property type="component" value="Unassembled WGS sequence"/>
</dbReference>
<evidence type="ECO:0000256" key="1">
    <source>
        <dbReference type="ARBA" id="ARBA00038101"/>
    </source>
</evidence>
<feature type="compositionally biased region" description="Polar residues" evidence="2">
    <location>
        <begin position="1"/>
        <end position="20"/>
    </location>
</feature>
<feature type="region of interest" description="Disordered" evidence="2">
    <location>
        <begin position="1"/>
        <end position="22"/>
    </location>
</feature>
<comment type="caution">
    <text evidence="3">The sequence shown here is derived from an EMBL/GenBank/DDBJ whole genome shotgun (WGS) entry which is preliminary data.</text>
</comment>
<dbReference type="OrthoDB" id="2442430at2759"/>
<dbReference type="AlphaFoldDB" id="A0A9P7XXC1"/>
<dbReference type="EMBL" id="JAHRHY010000006">
    <property type="protein sequence ID" value="KAG9068852.1"/>
    <property type="molecule type" value="Genomic_DNA"/>
</dbReference>
<evidence type="ECO:0000313" key="4">
    <source>
        <dbReference type="Proteomes" id="UP000707451"/>
    </source>
</evidence>
<dbReference type="Gene3D" id="1.25.40.10">
    <property type="entry name" value="Tetratricopeptide repeat domain"/>
    <property type="match status" value="1"/>
</dbReference>
<reference evidence="3" key="1">
    <citation type="submission" date="2021-06" db="EMBL/GenBank/DDBJ databases">
        <title>Genome Sequence of Mortierella hyaline Strain SCG-10, a Cold-Adapted, Nitrate-Reducing Fungus Isolated from Soil in Minnesota, USA.</title>
        <authorList>
            <person name="Aldossari N."/>
        </authorList>
    </citation>
    <scope>NUCLEOTIDE SEQUENCE</scope>
    <source>
        <strain evidence="3">SCG-10</strain>
    </source>
</reference>
<name>A0A9P7XXC1_9FUNG</name>
<sequence>MSFTPPNTQGIRSININNPASSPPHPTEVVYVDIYTDRITKEKFILWEDVRLVFHNALYVRHKARMVPFMKDDDFNTQQLDEAAVRVRNKELARKYAKKAMTKIADTMDLDALYTKGDAGPSDFWKALECYMKAVHQSHAHAQVQVGDLFFEGQDVSKDSFIAMGWYHKASFKETPKLSEKLRPIDSAPDTPTSSLLNQSGIDAQVALGDNYMYNQNYQAAMECYLKAANQ</sequence>
<evidence type="ECO:0000256" key="2">
    <source>
        <dbReference type="SAM" id="MobiDB-lite"/>
    </source>
</evidence>
<dbReference type="Pfam" id="PF08238">
    <property type="entry name" value="Sel1"/>
    <property type="match status" value="3"/>
</dbReference>
<keyword evidence="4" id="KW-1185">Reference proteome</keyword>
<dbReference type="InterPro" id="IPR050767">
    <property type="entry name" value="Sel1_AlgK"/>
</dbReference>
<accession>A0A9P7XXC1</accession>